<dbReference type="OrthoDB" id="9802050at2"/>
<dbReference type="Proteomes" id="UP000094622">
    <property type="component" value="Unassembled WGS sequence"/>
</dbReference>
<gene>
    <name evidence="1" type="ORF">A6302_01695</name>
</gene>
<dbReference type="SUPFAM" id="SSF53187">
    <property type="entry name" value="Zn-dependent exopeptidases"/>
    <property type="match status" value="1"/>
</dbReference>
<proteinExistence type="predicted"/>
<dbReference type="Pfam" id="PF05013">
    <property type="entry name" value="FGase"/>
    <property type="match status" value="1"/>
</dbReference>
<reference evidence="1 2" key="1">
    <citation type="submission" date="2016-07" db="EMBL/GenBank/DDBJ databases">
        <title>Draft Genome Sequence of Methylobrevis pamukkalensis PK2.</title>
        <authorList>
            <person name="Vasilenko O.V."/>
            <person name="Doronina N.V."/>
            <person name="Shmareva M.N."/>
            <person name="Tarlachkov S.V."/>
            <person name="Mustakhimov I."/>
            <person name="Trotsenko Y.A."/>
        </authorList>
    </citation>
    <scope>NUCLEOTIDE SEQUENCE [LARGE SCALE GENOMIC DNA]</scope>
    <source>
        <strain evidence="1 2">PK2</strain>
    </source>
</reference>
<dbReference type="RefSeq" id="WP_069306526.1">
    <property type="nucleotide sequence ID" value="NZ_MCRJ01000033.1"/>
</dbReference>
<accession>A0A1E3H3X4</accession>
<dbReference type="InterPro" id="IPR007709">
    <property type="entry name" value="N-FG_amidohydro"/>
</dbReference>
<keyword evidence="2" id="KW-1185">Reference proteome</keyword>
<dbReference type="PATRIC" id="fig|1439726.3.peg.1792"/>
<protein>
    <submittedName>
        <fullName evidence="1">N-formylglutamate amidohydrolase</fullName>
    </submittedName>
</protein>
<dbReference type="AlphaFoldDB" id="A0A1E3H3X4"/>
<evidence type="ECO:0000313" key="1">
    <source>
        <dbReference type="EMBL" id="ODN70994.1"/>
    </source>
</evidence>
<dbReference type="EMBL" id="MCRJ01000033">
    <property type="protein sequence ID" value="ODN70994.1"/>
    <property type="molecule type" value="Genomic_DNA"/>
</dbReference>
<dbReference type="Gene3D" id="3.40.630.40">
    <property type="entry name" value="Zn-dependent exopeptidases"/>
    <property type="match status" value="1"/>
</dbReference>
<comment type="caution">
    <text evidence="1">The sequence shown here is derived from an EMBL/GenBank/DDBJ whole genome shotgun (WGS) entry which is preliminary data.</text>
</comment>
<dbReference type="GO" id="GO:0016787">
    <property type="term" value="F:hydrolase activity"/>
    <property type="evidence" value="ECO:0007669"/>
    <property type="project" value="UniProtKB-KW"/>
</dbReference>
<name>A0A1E3H3X4_9HYPH</name>
<evidence type="ECO:0000313" key="2">
    <source>
        <dbReference type="Proteomes" id="UP000094622"/>
    </source>
</evidence>
<keyword evidence="1" id="KW-0378">Hydrolase</keyword>
<organism evidence="1 2">
    <name type="scientific">Methylobrevis pamukkalensis</name>
    <dbReference type="NCBI Taxonomy" id="1439726"/>
    <lineage>
        <taxon>Bacteria</taxon>
        <taxon>Pseudomonadati</taxon>
        <taxon>Pseudomonadota</taxon>
        <taxon>Alphaproteobacteria</taxon>
        <taxon>Hyphomicrobiales</taxon>
        <taxon>Pleomorphomonadaceae</taxon>
        <taxon>Methylobrevis</taxon>
    </lineage>
</organism>
<sequence>MDVVEQLKPEDAFEIVRPLEQTSAFVFDSPHSGARYPRDFLASSRLDSSRIRLSEDSFVDEIFATAVLHGSPLLKAHFPRAFLDVNREPYELDPKMFSGRLPSYANVRSLRVAGGLGTIARVVSEADEIYAGPIPVEEAMRRIDTYYKPYHAALRRLLAHTHQRFGCTVLVDCHSMPSAARGELRGRTDIVLGDRYGTSCSRIVVEAAHAILEDLGFSVAVNKPYAGGFITEHYGRPARNFHALQIEVNRGLYMNEKTFEPLPGFDDVRAVFSAFVGRLLRQPLGLPEPFPKPLAAE</sequence>